<dbReference type="NCBIfam" id="TIGR02246">
    <property type="entry name" value="SgcJ/EcaC family oxidoreductase"/>
    <property type="match status" value="1"/>
</dbReference>
<dbReference type="Proteomes" id="UP000583279">
    <property type="component" value="Unassembled WGS sequence"/>
</dbReference>
<dbReference type="EMBL" id="JAAQYK010000001">
    <property type="protein sequence ID" value="NNA42844.1"/>
    <property type="molecule type" value="Genomic_DNA"/>
</dbReference>
<dbReference type="InterPro" id="IPR027843">
    <property type="entry name" value="DUF4440"/>
</dbReference>
<dbReference type="InterPro" id="IPR032710">
    <property type="entry name" value="NTF2-like_dom_sf"/>
</dbReference>
<comment type="caution">
    <text evidence="3">The sequence shown here is derived from an EMBL/GenBank/DDBJ whole genome shotgun (WGS) entry which is preliminary data.</text>
</comment>
<evidence type="ECO:0000313" key="4">
    <source>
        <dbReference type="Proteomes" id="UP000583279"/>
    </source>
</evidence>
<feature type="domain" description="DUF4440" evidence="2">
    <location>
        <begin position="47"/>
        <end position="162"/>
    </location>
</feature>
<dbReference type="Gene3D" id="3.10.450.50">
    <property type="match status" value="1"/>
</dbReference>
<evidence type="ECO:0000256" key="1">
    <source>
        <dbReference type="SAM" id="SignalP"/>
    </source>
</evidence>
<feature type="signal peptide" evidence="1">
    <location>
        <begin position="1"/>
        <end position="29"/>
    </location>
</feature>
<evidence type="ECO:0000259" key="2">
    <source>
        <dbReference type="Pfam" id="PF14534"/>
    </source>
</evidence>
<keyword evidence="1" id="KW-0732">Signal</keyword>
<dbReference type="AlphaFoldDB" id="A0A7Y1LB27"/>
<dbReference type="SUPFAM" id="SSF54427">
    <property type="entry name" value="NTF2-like"/>
    <property type="match status" value="1"/>
</dbReference>
<evidence type="ECO:0000313" key="3">
    <source>
        <dbReference type="EMBL" id="NNA42844.1"/>
    </source>
</evidence>
<name>A0A7Y1LB27_9PSED</name>
<sequence>MLRKIAIKKVRVLIIFAMLAGGAVSIVSAEPSKANTGVEVSSPQRSITLLINEFVDAWNLHDAKKISEIFAADGDFIGITGSKWGNPAKIYEVHSALFKGRYDKSVYSVSGTPEVIPIGANVAVAHWTWSIKDVRDSKGNVLPPYSGIFTWVLINNGSNWKVRSAQNNVMTPSQ</sequence>
<accession>A0A7Y1LB27</accession>
<proteinExistence type="predicted"/>
<dbReference type="Pfam" id="PF14534">
    <property type="entry name" value="DUF4440"/>
    <property type="match status" value="1"/>
</dbReference>
<gene>
    <name evidence="3" type="ORF">HBO18_01750</name>
</gene>
<dbReference type="RefSeq" id="WP_169855164.1">
    <property type="nucleotide sequence ID" value="NZ_JAAQYK010000001.1"/>
</dbReference>
<dbReference type="InterPro" id="IPR011944">
    <property type="entry name" value="Steroid_delta5-4_isomerase"/>
</dbReference>
<feature type="chain" id="PRO_5031165893" evidence="1">
    <location>
        <begin position="30"/>
        <end position="174"/>
    </location>
</feature>
<organism evidence="3 4">
    <name type="scientific">Pseudomonas lactis</name>
    <dbReference type="NCBI Taxonomy" id="1615674"/>
    <lineage>
        <taxon>Bacteria</taxon>
        <taxon>Pseudomonadati</taxon>
        <taxon>Pseudomonadota</taxon>
        <taxon>Gammaproteobacteria</taxon>
        <taxon>Pseudomonadales</taxon>
        <taxon>Pseudomonadaceae</taxon>
        <taxon>Pseudomonas</taxon>
    </lineage>
</organism>
<protein>
    <submittedName>
        <fullName evidence="3">Nuclear transport factor 2 family protein</fullName>
    </submittedName>
</protein>
<reference evidence="3 4" key="1">
    <citation type="journal article" date="2020" name="Front. Microbiol.">
        <title>Genetic Organization of the aprX-lipA2 Operon Affects the Proteolytic Potential of Pseudomonas Species in Milk.</title>
        <authorList>
            <person name="Maier C."/>
            <person name="Huptas C."/>
            <person name="von Neubeck M."/>
            <person name="Scherer S."/>
            <person name="Wenning M."/>
            <person name="Lucking G."/>
        </authorList>
    </citation>
    <scope>NUCLEOTIDE SEQUENCE [LARGE SCALE GENOMIC DNA]</scope>
    <source>
        <strain evidence="3 4">WS 4997</strain>
    </source>
</reference>